<protein>
    <submittedName>
        <fullName evidence="1">Uncharacterized protein</fullName>
    </submittedName>
</protein>
<sequence>MSHITRCLDQYQIVLVTSLLAR</sequence>
<proteinExistence type="predicted"/>
<dbReference type="EMBL" id="GGEC01018216">
    <property type="protein sequence ID" value="MBW98699.1"/>
    <property type="molecule type" value="Transcribed_RNA"/>
</dbReference>
<organism evidence="1">
    <name type="scientific">Rhizophora mucronata</name>
    <name type="common">Asiatic mangrove</name>
    <dbReference type="NCBI Taxonomy" id="61149"/>
    <lineage>
        <taxon>Eukaryota</taxon>
        <taxon>Viridiplantae</taxon>
        <taxon>Streptophyta</taxon>
        <taxon>Embryophyta</taxon>
        <taxon>Tracheophyta</taxon>
        <taxon>Spermatophyta</taxon>
        <taxon>Magnoliopsida</taxon>
        <taxon>eudicotyledons</taxon>
        <taxon>Gunneridae</taxon>
        <taxon>Pentapetalae</taxon>
        <taxon>rosids</taxon>
        <taxon>fabids</taxon>
        <taxon>Malpighiales</taxon>
        <taxon>Rhizophoraceae</taxon>
        <taxon>Rhizophora</taxon>
    </lineage>
</organism>
<dbReference type="AlphaFoldDB" id="A0A2P2JZ05"/>
<evidence type="ECO:0000313" key="1">
    <source>
        <dbReference type="EMBL" id="MBW98699.1"/>
    </source>
</evidence>
<accession>A0A2P2JZ05</accession>
<reference evidence="1" key="1">
    <citation type="submission" date="2018-02" db="EMBL/GenBank/DDBJ databases">
        <title>Rhizophora mucronata_Transcriptome.</title>
        <authorList>
            <person name="Meera S.P."/>
            <person name="Sreeshan A."/>
            <person name="Augustine A."/>
        </authorList>
    </citation>
    <scope>NUCLEOTIDE SEQUENCE</scope>
    <source>
        <tissue evidence="1">Leaf</tissue>
    </source>
</reference>
<name>A0A2P2JZ05_RHIMU</name>